<dbReference type="EMBL" id="CP133612">
    <property type="protein sequence ID" value="WMV09209.1"/>
    <property type="molecule type" value="Genomic_DNA"/>
</dbReference>
<proteinExistence type="predicted"/>
<feature type="compositionally biased region" description="Basic and acidic residues" evidence="1">
    <location>
        <begin position="35"/>
        <end position="49"/>
    </location>
</feature>
<protein>
    <submittedName>
        <fullName evidence="2">Uncharacterized protein</fullName>
    </submittedName>
</protein>
<feature type="region of interest" description="Disordered" evidence="1">
    <location>
        <begin position="1"/>
        <end position="49"/>
    </location>
</feature>
<sequence length="90" mass="10151">MGHKIRNCPSIARNEGDDRRRAQPYPSSGPSGGWKQDRFYDLQTQEDHEGSPDAVILVVKTLVLYLGLREMGLKTLMVFVPKGEIVCFMV</sequence>
<organism evidence="2 3">
    <name type="scientific">Solanum verrucosum</name>
    <dbReference type="NCBI Taxonomy" id="315347"/>
    <lineage>
        <taxon>Eukaryota</taxon>
        <taxon>Viridiplantae</taxon>
        <taxon>Streptophyta</taxon>
        <taxon>Embryophyta</taxon>
        <taxon>Tracheophyta</taxon>
        <taxon>Spermatophyta</taxon>
        <taxon>Magnoliopsida</taxon>
        <taxon>eudicotyledons</taxon>
        <taxon>Gunneridae</taxon>
        <taxon>Pentapetalae</taxon>
        <taxon>asterids</taxon>
        <taxon>lamiids</taxon>
        <taxon>Solanales</taxon>
        <taxon>Solanaceae</taxon>
        <taxon>Solanoideae</taxon>
        <taxon>Solaneae</taxon>
        <taxon>Solanum</taxon>
    </lineage>
</organism>
<evidence type="ECO:0000256" key="1">
    <source>
        <dbReference type="SAM" id="MobiDB-lite"/>
    </source>
</evidence>
<reference evidence="2" key="1">
    <citation type="submission" date="2023-08" db="EMBL/GenBank/DDBJ databases">
        <title>A de novo genome assembly of Solanum verrucosum Schlechtendal, a Mexican diploid species geographically isolated from the other diploid A-genome species in potato relatives.</title>
        <authorList>
            <person name="Hosaka K."/>
        </authorList>
    </citation>
    <scope>NUCLEOTIDE SEQUENCE</scope>
    <source>
        <tissue evidence="2">Young leaves</tissue>
    </source>
</reference>
<keyword evidence="3" id="KW-1185">Reference proteome</keyword>
<gene>
    <name evidence="2" type="ORF">MTR67_002594</name>
</gene>
<name>A0AAF0PQF4_SOLVR</name>
<feature type="non-terminal residue" evidence="2">
    <location>
        <position position="90"/>
    </location>
</feature>
<dbReference type="Proteomes" id="UP001234989">
    <property type="component" value="Chromosome 1"/>
</dbReference>
<evidence type="ECO:0000313" key="3">
    <source>
        <dbReference type="Proteomes" id="UP001234989"/>
    </source>
</evidence>
<evidence type="ECO:0000313" key="2">
    <source>
        <dbReference type="EMBL" id="WMV09209.1"/>
    </source>
</evidence>
<dbReference type="AlphaFoldDB" id="A0AAF0PQF4"/>
<accession>A0AAF0PQF4</accession>